<dbReference type="AlphaFoldDB" id="A0A0R3LTT7"/>
<dbReference type="InterPro" id="IPR000674">
    <property type="entry name" value="Ald_Oxase/Xan_DH_a/b"/>
</dbReference>
<feature type="compositionally biased region" description="Pro residues" evidence="3">
    <location>
        <begin position="495"/>
        <end position="513"/>
    </location>
</feature>
<evidence type="ECO:0000259" key="4">
    <source>
        <dbReference type="SMART" id="SM01008"/>
    </source>
</evidence>
<feature type="domain" description="Aldehyde oxidase/xanthine dehydrogenase a/b hammerhead" evidence="4">
    <location>
        <begin position="34"/>
        <end position="145"/>
    </location>
</feature>
<sequence length="531" mass="58765">MLELRKDIFADERDDNLKEIGKGTQRQDMLGHVTGTSTYFDDHKLQGMLHLKVLRSPHAHARLRRIDTMEAERSPGVRRIIRGADVPVNLNTLLSLINFGKDDEPSLAVDKVRYKGEPIVAIVADSPREAFEAMAKVRVDYEPLPAVFDVEDALKPGAPVVNDVYPKNTFVYHDVYDHQKLRFGDVERGFAEADHVLEQRYQMSPIEHAPTETNGSIAAPDTNGRYVVYTSTQALFFSLDTSAKILDVPSNTFHFIGGTVGGGFGGKVDTLTEPLAILGAMLTGRPVRYQLGREEEMQFGSPRGAERIYIKDGVMRDGRIVARKIRAYFDSGAYTRLSSYAVVKCVAHLPGPYTIPNVHGDVYCVFTNRTPATAMRGFGVTAMDFALECQMDKLAHLVGMDPMEFRILNAYRDGDMKAHRREAKNTALIECVQVAAEKAKWPLREEVKRMSSRKDGGGSRAAISPTPLEPAPQRAAVSQQRTSYDRAPPATIQQPSPPTPTPPAPPPPRPQAPSPSHGAARFSSVFGTRRR</sequence>
<keyword evidence="1" id="KW-0500">Molybdenum</keyword>
<dbReference type="InterPro" id="IPR016208">
    <property type="entry name" value="Ald_Oxase/xanthine_DH-like"/>
</dbReference>
<dbReference type="GO" id="GO:0005506">
    <property type="term" value="F:iron ion binding"/>
    <property type="evidence" value="ECO:0007669"/>
    <property type="project" value="InterPro"/>
</dbReference>
<feature type="compositionally biased region" description="Basic and acidic residues" evidence="3">
    <location>
        <begin position="446"/>
        <end position="457"/>
    </location>
</feature>
<feature type="region of interest" description="Disordered" evidence="3">
    <location>
        <begin position="446"/>
        <end position="531"/>
    </location>
</feature>
<dbReference type="Pfam" id="PF01315">
    <property type="entry name" value="Ald_Xan_dh_C"/>
    <property type="match status" value="1"/>
</dbReference>
<keyword evidence="2" id="KW-0560">Oxidoreductase</keyword>
<dbReference type="SMART" id="SM01008">
    <property type="entry name" value="Ald_Xan_dh_C"/>
    <property type="match status" value="1"/>
</dbReference>
<dbReference type="Gene3D" id="3.90.1170.50">
    <property type="entry name" value="Aldehyde oxidase/xanthine dehydrogenase, a/b hammerhead"/>
    <property type="match status" value="1"/>
</dbReference>
<evidence type="ECO:0000256" key="3">
    <source>
        <dbReference type="SAM" id="MobiDB-lite"/>
    </source>
</evidence>
<reference evidence="5 6" key="1">
    <citation type="submission" date="2014-03" db="EMBL/GenBank/DDBJ databases">
        <title>Bradyrhizobium valentinum sp. nov., isolated from effective nodules of Lupinus mariae-josephae, a lupine endemic of basic-lime soils in Eastern Spain.</title>
        <authorList>
            <person name="Duran D."/>
            <person name="Rey L."/>
            <person name="Navarro A."/>
            <person name="Busquets A."/>
            <person name="Imperial J."/>
            <person name="Ruiz-Argueso T."/>
        </authorList>
    </citation>
    <scope>NUCLEOTIDE SEQUENCE [LARGE SCALE GENOMIC DNA]</scope>
    <source>
        <strain evidence="5 6">PAC68</strain>
    </source>
</reference>
<dbReference type="Gene3D" id="3.30.365.10">
    <property type="entry name" value="Aldehyde oxidase/xanthine dehydrogenase, molybdopterin binding domain"/>
    <property type="match status" value="3"/>
</dbReference>
<dbReference type="SUPFAM" id="SSF56003">
    <property type="entry name" value="Molybdenum cofactor-binding domain"/>
    <property type="match status" value="1"/>
</dbReference>
<dbReference type="RefSeq" id="WP_057834683.1">
    <property type="nucleotide sequence ID" value="NZ_LLXZ01000048.1"/>
</dbReference>
<evidence type="ECO:0000256" key="1">
    <source>
        <dbReference type="ARBA" id="ARBA00022505"/>
    </source>
</evidence>
<evidence type="ECO:0000313" key="5">
    <source>
        <dbReference type="EMBL" id="KRR11386.1"/>
    </source>
</evidence>
<dbReference type="OrthoDB" id="9763985at2"/>
<dbReference type="InterPro" id="IPR036856">
    <property type="entry name" value="Ald_Oxase/Xan_DH_a/b_sf"/>
</dbReference>
<keyword evidence="6" id="KW-1185">Reference proteome</keyword>
<gene>
    <name evidence="5" type="ORF">CQ12_29300</name>
</gene>
<dbReference type="GO" id="GO:0016491">
    <property type="term" value="F:oxidoreductase activity"/>
    <property type="evidence" value="ECO:0007669"/>
    <property type="project" value="UniProtKB-KW"/>
</dbReference>
<name>A0A0R3LTT7_9BRAD</name>
<evidence type="ECO:0000313" key="6">
    <source>
        <dbReference type="Proteomes" id="UP000050863"/>
    </source>
</evidence>
<dbReference type="PANTHER" id="PTHR11908:SF132">
    <property type="entry name" value="ALDEHYDE OXIDASE 1-RELATED"/>
    <property type="match status" value="1"/>
</dbReference>
<dbReference type="Proteomes" id="UP000050863">
    <property type="component" value="Unassembled WGS sequence"/>
</dbReference>
<accession>A0A0R3LTT7</accession>
<dbReference type="STRING" id="280332.CQ12_29300"/>
<dbReference type="InterPro" id="IPR008274">
    <property type="entry name" value="AldOxase/xan_DH_MoCoBD1"/>
</dbReference>
<evidence type="ECO:0000256" key="2">
    <source>
        <dbReference type="ARBA" id="ARBA00023002"/>
    </source>
</evidence>
<dbReference type="Pfam" id="PF02738">
    <property type="entry name" value="MoCoBD_1"/>
    <property type="match status" value="1"/>
</dbReference>
<protein>
    <submittedName>
        <fullName evidence="5">Dehydrogenase</fullName>
    </submittedName>
</protein>
<dbReference type="SUPFAM" id="SSF54665">
    <property type="entry name" value="CO dehydrogenase molybdoprotein N-domain-like"/>
    <property type="match status" value="1"/>
</dbReference>
<dbReference type="InterPro" id="IPR037165">
    <property type="entry name" value="AldOxase/xan_DH_Mopterin-bd_sf"/>
</dbReference>
<proteinExistence type="predicted"/>
<comment type="caution">
    <text evidence="5">The sequence shown here is derived from an EMBL/GenBank/DDBJ whole genome shotgun (WGS) entry which is preliminary data.</text>
</comment>
<dbReference type="EMBL" id="LLXZ01000048">
    <property type="protein sequence ID" value="KRR11386.1"/>
    <property type="molecule type" value="Genomic_DNA"/>
</dbReference>
<organism evidence="5 6">
    <name type="scientific">Bradyrhizobium jicamae</name>
    <dbReference type="NCBI Taxonomy" id="280332"/>
    <lineage>
        <taxon>Bacteria</taxon>
        <taxon>Pseudomonadati</taxon>
        <taxon>Pseudomonadota</taxon>
        <taxon>Alphaproteobacteria</taxon>
        <taxon>Hyphomicrobiales</taxon>
        <taxon>Nitrobacteraceae</taxon>
        <taxon>Bradyrhizobium</taxon>
    </lineage>
</organism>
<dbReference type="PANTHER" id="PTHR11908">
    <property type="entry name" value="XANTHINE DEHYDROGENASE"/>
    <property type="match status" value="1"/>
</dbReference>